<dbReference type="Gramene" id="Solyc04g026210.3.1">
    <property type="protein sequence ID" value="Solyc04g026210.3.1"/>
    <property type="gene ID" value="Solyc04g026210.3"/>
</dbReference>
<accession>A0A3Q7GUA8</accession>
<dbReference type="InterPro" id="IPR000719">
    <property type="entry name" value="Prot_kinase_dom"/>
</dbReference>
<evidence type="ECO:0000259" key="1">
    <source>
        <dbReference type="PROSITE" id="PS50011"/>
    </source>
</evidence>
<evidence type="ECO:0000313" key="2">
    <source>
        <dbReference type="EnsemblPlants" id="Solyc04g026210.3.1"/>
    </source>
</evidence>
<dbReference type="Proteomes" id="UP000004994">
    <property type="component" value="Chromosome 4"/>
</dbReference>
<dbReference type="PANTHER" id="PTHR44329">
    <property type="entry name" value="SERINE/THREONINE-PROTEIN KINASE TNNI3K-RELATED"/>
    <property type="match status" value="1"/>
</dbReference>
<feature type="domain" description="Protein kinase" evidence="1">
    <location>
        <begin position="1"/>
        <end position="157"/>
    </location>
</feature>
<dbReference type="Gene3D" id="1.10.510.10">
    <property type="entry name" value="Transferase(Phosphotransferase) domain 1"/>
    <property type="match status" value="1"/>
</dbReference>
<protein>
    <recommendedName>
        <fullName evidence="1">Protein kinase domain-containing protein</fullName>
    </recommendedName>
</protein>
<proteinExistence type="predicted"/>
<keyword evidence="3" id="KW-1185">Reference proteome</keyword>
<dbReference type="STRING" id="4081.A0A3Q7GUA8"/>
<dbReference type="EnsemblPlants" id="Solyc04g026210.3.1">
    <property type="protein sequence ID" value="Solyc04g026210.3.1"/>
    <property type="gene ID" value="Solyc04g026210.3"/>
</dbReference>
<reference evidence="2" key="2">
    <citation type="submission" date="2019-01" db="UniProtKB">
        <authorList>
            <consortium name="EnsemblPlants"/>
        </authorList>
    </citation>
    <scope>IDENTIFICATION</scope>
    <source>
        <strain evidence="2">cv. Heinz 1706</strain>
    </source>
</reference>
<sequence length="171" mass="19614">FVIQIALDVARGLSYLHSKKIVHKDVKTSNLIMDKDARVKIIDFGVSRIEASCPLDMTAQIGTIDYMAPEVLIGVPYDHKCDVYSFRICLWEIYCCSIPYNGKFLLLTQVHVNTRVLRPEIPNKCPSIVANIMKQCWHADPKERPEMKEVMLMLEAIDTSQVAQMDCFHFH</sequence>
<dbReference type="InterPro" id="IPR008271">
    <property type="entry name" value="Ser/Thr_kinase_AS"/>
</dbReference>
<dbReference type="PaxDb" id="4081-Solyc04g026210.2.1"/>
<dbReference type="GO" id="GO:0007165">
    <property type="term" value="P:signal transduction"/>
    <property type="evidence" value="ECO:0000318"/>
    <property type="project" value="GO_Central"/>
</dbReference>
<dbReference type="PROSITE" id="PS50011">
    <property type="entry name" value="PROTEIN_KINASE_DOM"/>
    <property type="match status" value="1"/>
</dbReference>
<dbReference type="InterPro" id="IPR051681">
    <property type="entry name" value="Ser/Thr_Kinases-Pseudokinases"/>
</dbReference>
<dbReference type="GO" id="GO:0004674">
    <property type="term" value="F:protein serine/threonine kinase activity"/>
    <property type="evidence" value="ECO:0000318"/>
    <property type="project" value="GO_Central"/>
</dbReference>
<organism evidence="2">
    <name type="scientific">Solanum lycopersicum</name>
    <name type="common">Tomato</name>
    <name type="synonym">Lycopersicon esculentum</name>
    <dbReference type="NCBI Taxonomy" id="4081"/>
    <lineage>
        <taxon>Eukaryota</taxon>
        <taxon>Viridiplantae</taxon>
        <taxon>Streptophyta</taxon>
        <taxon>Embryophyta</taxon>
        <taxon>Tracheophyta</taxon>
        <taxon>Spermatophyta</taxon>
        <taxon>Magnoliopsida</taxon>
        <taxon>eudicotyledons</taxon>
        <taxon>Gunneridae</taxon>
        <taxon>Pentapetalae</taxon>
        <taxon>asterids</taxon>
        <taxon>lamiids</taxon>
        <taxon>Solanales</taxon>
        <taxon>Solanaceae</taxon>
        <taxon>Solanoideae</taxon>
        <taxon>Solaneae</taxon>
        <taxon>Solanum</taxon>
        <taxon>Solanum subgen. Lycopersicon</taxon>
    </lineage>
</organism>
<reference evidence="2" key="1">
    <citation type="journal article" date="2012" name="Nature">
        <title>The tomato genome sequence provides insights into fleshy fruit evolution.</title>
        <authorList>
            <consortium name="Tomato Genome Consortium"/>
        </authorList>
    </citation>
    <scope>NUCLEOTIDE SEQUENCE [LARGE SCALE GENOMIC DNA]</scope>
    <source>
        <strain evidence="2">cv. Heinz 1706</strain>
    </source>
</reference>
<dbReference type="SUPFAM" id="SSF56112">
    <property type="entry name" value="Protein kinase-like (PK-like)"/>
    <property type="match status" value="1"/>
</dbReference>
<dbReference type="Pfam" id="PF07714">
    <property type="entry name" value="PK_Tyr_Ser-Thr"/>
    <property type="match status" value="1"/>
</dbReference>
<evidence type="ECO:0000313" key="3">
    <source>
        <dbReference type="Proteomes" id="UP000004994"/>
    </source>
</evidence>
<dbReference type="SMART" id="SM00220">
    <property type="entry name" value="S_TKc"/>
    <property type="match status" value="1"/>
</dbReference>
<dbReference type="InParanoid" id="A0A3Q7GUA8"/>
<dbReference type="OMA" id="FRMESPE"/>
<dbReference type="GO" id="GO:0005524">
    <property type="term" value="F:ATP binding"/>
    <property type="evidence" value="ECO:0007669"/>
    <property type="project" value="InterPro"/>
</dbReference>
<dbReference type="InterPro" id="IPR011009">
    <property type="entry name" value="Kinase-like_dom_sf"/>
</dbReference>
<dbReference type="PROSITE" id="PS00108">
    <property type="entry name" value="PROTEIN_KINASE_ST"/>
    <property type="match status" value="1"/>
</dbReference>
<dbReference type="InterPro" id="IPR001245">
    <property type="entry name" value="Ser-Thr/Tyr_kinase_cat_dom"/>
</dbReference>
<name>A0A3Q7GUA8_SOLLC</name>
<dbReference type="AlphaFoldDB" id="A0A3Q7GUA8"/>
<dbReference type="PRINTS" id="PR00109">
    <property type="entry name" value="TYRKINASE"/>
</dbReference>
<dbReference type="PANTHER" id="PTHR44329:SF160">
    <property type="entry name" value="OS05G0577700 PROTEIN"/>
    <property type="match status" value="1"/>
</dbReference>